<gene>
    <name evidence="2" type="ORF">ACFP3V_24230</name>
</gene>
<feature type="signal peptide" evidence="1">
    <location>
        <begin position="1"/>
        <end position="25"/>
    </location>
</feature>
<reference evidence="3" key="1">
    <citation type="journal article" date="2019" name="Int. J. Syst. Evol. Microbiol.">
        <title>The Global Catalogue of Microorganisms (GCM) 10K type strain sequencing project: providing services to taxonomists for standard genome sequencing and annotation.</title>
        <authorList>
            <consortium name="The Broad Institute Genomics Platform"/>
            <consortium name="The Broad Institute Genome Sequencing Center for Infectious Disease"/>
            <person name="Wu L."/>
            <person name="Ma J."/>
        </authorList>
    </citation>
    <scope>NUCLEOTIDE SEQUENCE [LARGE SCALE GENOMIC DNA]</scope>
    <source>
        <strain evidence="3">JCM 4816</strain>
    </source>
</reference>
<dbReference type="RefSeq" id="WP_380587268.1">
    <property type="nucleotide sequence ID" value="NZ_JBHSQJ010000108.1"/>
</dbReference>
<proteinExistence type="predicted"/>
<organism evidence="2 3">
    <name type="scientific">Streptacidiphilus monticola</name>
    <dbReference type="NCBI Taxonomy" id="2161674"/>
    <lineage>
        <taxon>Bacteria</taxon>
        <taxon>Bacillati</taxon>
        <taxon>Actinomycetota</taxon>
        <taxon>Actinomycetes</taxon>
        <taxon>Kitasatosporales</taxon>
        <taxon>Streptomycetaceae</taxon>
        <taxon>Streptacidiphilus</taxon>
    </lineage>
</organism>
<protein>
    <submittedName>
        <fullName evidence="2">Uncharacterized protein</fullName>
    </submittedName>
</protein>
<feature type="chain" id="PRO_5045063405" evidence="1">
    <location>
        <begin position="26"/>
        <end position="136"/>
    </location>
</feature>
<sequence>MNRPLRLLLAAAVLLPLAGCASATAAPAAVTPCTALPPSGLPDSAGSLTEANSGTFCLPLGGRVDVFLTAHPTGDRWQRPDDSAPSVLRGTTSGIMTPPVGVTVALYTAAAPGTAVLSSDAPSGRHWQVTLVVRRR</sequence>
<dbReference type="EMBL" id="JBHSQJ010000108">
    <property type="protein sequence ID" value="MFC5910317.1"/>
    <property type="molecule type" value="Genomic_DNA"/>
</dbReference>
<evidence type="ECO:0000256" key="1">
    <source>
        <dbReference type="SAM" id="SignalP"/>
    </source>
</evidence>
<comment type="caution">
    <text evidence="2">The sequence shown here is derived from an EMBL/GenBank/DDBJ whole genome shotgun (WGS) entry which is preliminary data.</text>
</comment>
<name>A0ABW1G849_9ACTN</name>
<keyword evidence="1" id="KW-0732">Signal</keyword>
<evidence type="ECO:0000313" key="2">
    <source>
        <dbReference type="EMBL" id="MFC5910317.1"/>
    </source>
</evidence>
<evidence type="ECO:0000313" key="3">
    <source>
        <dbReference type="Proteomes" id="UP001596174"/>
    </source>
</evidence>
<keyword evidence="3" id="KW-1185">Reference proteome</keyword>
<accession>A0ABW1G849</accession>
<dbReference type="Proteomes" id="UP001596174">
    <property type="component" value="Unassembled WGS sequence"/>
</dbReference>